<evidence type="ECO:0000256" key="2">
    <source>
        <dbReference type="ARBA" id="ARBA00022679"/>
    </source>
</evidence>
<evidence type="ECO:0000256" key="6">
    <source>
        <dbReference type="HAMAP-Rule" id="MF_01930"/>
    </source>
</evidence>
<dbReference type="GO" id="GO:0004644">
    <property type="term" value="F:phosphoribosylglycinamide formyltransferase activity"/>
    <property type="evidence" value="ECO:0007669"/>
    <property type="project" value="UniProtKB-UniRule"/>
</dbReference>
<feature type="binding site" evidence="6">
    <location>
        <begin position="178"/>
        <end position="180"/>
    </location>
    <ligand>
        <name>N(1)-(5-phospho-beta-D-ribosyl)glycinamide</name>
        <dbReference type="ChEBI" id="CHEBI:143788"/>
    </ligand>
</feature>
<dbReference type="CDD" id="cd08645">
    <property type="entry name" value="FMT_core_GART"/>
    <property type="match status" value="1"/>
</dbReference>
<reference evidence="9 10" key="1">
    <citation type="submission" date="2019-03" db="EMBL/GenBank/DDBJ databases">
        <title>Genomic Encyclopedia of Archaeal and Bacterial Type Strains, Phase II (KMG-II): from individual species to whole genera.</title>
        <authorList>
            <person name="Goeker M."/>
        </authorList>
    </citation>
    <scope>NUCLEOTIDE SEQUENCE [LARGE SCALE GENOMIC DNA]</scope>
    <source>
        <strain evidence="9 10">ATCC 25309</strain>
    </source>
</reference>
<evidence type="ECO:0000259" key="8">
    <source>
        <dbReference type="Pfam" id="PF01467"/>
    </source>
</evidence>
<evidence type="ECO:0000256" key="1">
    <source>
        <dbReference type="ARBA" id="ARBA00005054"/>
    </source>
</evidence>
<organism evidence="9 10">
    <name type="scientific">Prosthecobacter fusiformis</name>
    <dbReference type="NCBI Taxonomy" id="48464"/>
    <lineage>
        <taxon>Bacteria</taxon>
        <taxon>Pseudomonadati</taxon>
        <taxon>Verrucomicrobiota</taxon>
        <taxon>Verrucomicrobiia</taxon>
        <taxon>Verrucomicrobiales</taxon>
        <taxon>Verrucomicrobiaceae</taxon>
        <taxon>Prosthecobacter</taxon>
    </lineage>
</organism>
<evidence type="ECO:0000256" key="3">
    <source>
        <dbReference type="ARBA" id="ARBA00022755"/>
    </source>
</evidence>
<dbReference type="Pfam" id="PF00551">
    <property type="entry name" value="Formyl_trans_N"/>
    <property type="match status" value="1"/>
</dbReference>
<comment type="catalytic activity">
    <reaction evidence="5 6">
        <text>N(1)-(5-phospho-beta-D-ribosyl)glycinamide + (6R)-10-formyltetrahydrofolate = N(2)-formyl-N(1)-(5-phospho-beta-D-ribosyl)glycinamide + (6S)-5,6,7,8-tetrahydrofolate + H(+)</text>
        <dbReference type="Rhea" id="RHEA:15053"/>
        <dbReference type="ChEBI" id="CHEBI:15378"/>
        <dbReference type="ChEBI" id="CHEBI:57453"/>
        <dbReference type="ChEBI" id="CHEBI:143788"/>
        <dbReference type="ChEBI" id="CHEBI:147286"/>
        <dbReference type="ChEBI" id="CHEBI:195366"/>
        <dbReference type="EC" id="2.1.2.2"/>
    </reaction>
</comment>
<feature type="domain" description="Cytidyltransferase-like" evidence="8">
    <location>
        <begin position="30"/>
        <end position="125"/>
    </location>
</feature>
<feature type="binding site" evidence="6">
    <location>
        <position position="231"/>
    </location>
    <ligand>
        <name>(6R)-10-formyltetrahydrofolate</name>
        <dbReference type="ChEBI" id="CHEBI:195366"/>
    </ligand>
</feature>
<evidence type="ECO:0000313" key="10">
    <source>
        <dbReference type="Proteomes" id="UP000295662"/>
    </source>
</evidence>
<dbReference type="PANTHER" id="PTHR43369:SF2">
    <property type="entry name" value="PHOSPHORIBOSYLGLYCINAMIDE FORMYLTRANSFERASE"/>
    <property type="match status" value="1"/>
</dbReference>
<evidence type="ECO:0000256" key="5">
    <source>
        <dbReference type="ARBA" id="ARBA00047664"/>
    </source>
</evidence>
<dbReference type="NCBIfam" id="TIGR00125">
    <property type="entry name" value="cyt_tran_rel"/>
    <property type="match status" value="1"/>
</dbReference>
<dbReference type="Gene3D" id="3.40.50.620">
    <property type="entry name" value="HUPs"/>
    <property type="match status" value="1"/>
</dbReference>
<dbReference type="RefSeq" id="WP_243838730.1">
    <property type="nucleotide sequence ID" value="NZ_SOCA01000002.1"/>
</dbReference>
<feature type="site" description="Raises pKa of active site His" evidence="6">
    <location>
        <position position="313"/>
    </location>
</feature>
<accession>A0A4R7S7V1</accession>
<dbReference type="InterPro" id="IPR004607">
    <property type="entry name" value="GART"/>
</dbReference>
<evidence type="ECO:0000259" key="7">
    <source>
        <dbReference type="Pfam" id="PF00551"/>
    </source>
</evidence>
<dbReference type="InterPro" id="IPR001555">
    <property type="entry name" value="GART_AS"/>
</dbReference>
<dbReference type="UniPathway" id="UPA00074">
    <property type="reaction ID" value="UER00126"/>
</dbReference>
<protein>
    <recommendedName>
        <fullName evidence="6">Phosphoribosylglycinamide formyltransferase</fullName>
        <ecNumber evidence="6">2.1.2.2</ecNumber>
    </recommendedName>
    <alternativeName>
        <fullName evidence="6">5'-phosphoribosylglycinamide transformylase</fullName>
    </alternativeName>
    <alternativeName>
        <fullName evidence="6">GAR transformylase</fullName>
        <shortName evidence="6">GART</shortName>
    </alternativeName>
</protein>
<comment type="pathway">
    <text evidence="1 6">Purine metabolism; IMP biosynthesis via de novo pathway; N(2)-formyl-N(1)-(5-phospho-D-ribosyl)glycinamide from N(1)-(5-phospho-D-ribosyl)glycinamide (10-formyl THF route): step 1/1.</text>
</comment>
<dbReference type="Proteomes" id="UP000295662">
    <property type="component" value="Unassembled WGS sequence"/>
</dbReference>
<dbReference type="InterPro" id="IPR036477">
    <property type="entry name" value="Formyl_transf_N_sf"/>
</dbReference>
<feature type="binding site" evidence="6">
    <location>
        <position position="275"/>
    </location>
    <ligand>
        <name>(6R)-10-formyltetrahydrofolate</name>
        <dbReference type="ChEBI" id="CHEBI:195366"/>
    </ligand>
</feature>
<evidence type="ECO:0000313" key="9">
    <source>
        <dbReference type="EMBL" id="TDU73317.1"/>
    </source>
</evidence>
<gene>
    <name evidence="6" type="primary">purN</name>
    <name evidence="9" type="ORF">EI77_01787</name>
</gene>
<keyword evidence="3 6" id="KW-0658">Purine biosynthesis</keyword>
<comment type="function">
    <text evidence="6">Catalyzes the transfer of a formyl group from 10-formyltetrahydrofolate to 5-phospho-ribosyl-glycinamide (GAR), producing 5-phospho-ribosyl-N-formylglycinamide (FGAR) and tetrahydrofolate.</text>
</comment>
<dbReference type="Pfam" id="PF01467">
    <property type="entry name" value="CTP_transf_like"/>
    <property type="match status" value="1"/>
</dbReference>
<dbReference type="HAMAP" id="MF_01930">
    <property type="entry name" value="PurN"/>
    <property type="match status" value="1"/>
</dbReference>
<feature type="active site" description="Proton donor" evidence="6">
    <location>
        <position position="277"/>
    </location>
</feature>
<comment type="caution">
    <text evidence="9">The sequence shown here is derived from an EMBL/GenBank/DDBJ whole genome shotgun (WGS) entry which is preliminary data.</text>
</comment>
<keyword evidence="10" id="KW-1185">Reference proteome</keyword>
<name>A0A4R7S7V1_9BACT</name>
<dbReference type="SUPFAM" id="SSF52374">
    <property type="entry name" value="Nucleotidylyl transferase"/>
    <property type="match status" value="1"/>
</dbReference>
<dbReference type="NCBIfam" id="TIGR00639">
    <property type="entry name" value="PurN"/>
    <property type="match status" value="1"/>
</dbReference>
<dbReference type="EMBL" id="SOCA01000002">
    <property type="protein sequence ID" value="TDU73317.1"/>
    <property type="molecule type" value="Genomic_DNA"/>
</dbReference>
<dbReference type="InterPro" id="IPR002376">
    <property type="entry name" value="Formyl_transf_N"/>
</dbReference>
<evidence type="ECO:0000256" key="4">
    <source>
        <dbReference type="ARBA" id="ARBA00038440"/>
    </source>
</evidence>
<sequence>MPEDEYSPMTPSQVRQLRDELDSQGKKLVFTNGCFDLLHAGHVRYLNEARALGDAMVVALNSDESVRELKGPSRPINPEHDRAEVMAALRAVDAVVVFGDKRATGLIETIRPHIYAKGGDYTVESLNAEERAALDEAGASIRILPLVPGRSTTKTIQRMNTDGAGDRLRIGVLGSGEGSNFRAILAAIAAGSLQADVCVAISDQADSRFLKTAREAGIPAIHVDGGPNPRRYNDAAQKEIAEHLQRAQVDVVVLIGFMRILKEPTLSLYADRIVNVHPSLLPKYKGANAPQMAIEAGDTETGCTVHLVTAEIDAGRILAKAAVPVLPGDTPETLHGRIKEQEHKLLPGVLAQWKK</sequence>
<dbReference type="SUPFAM" id="SSF53328">
    <property type="entry name" value="Formyltransferase"/>
    <property type="match status" value="1"/>
</dbReference>
<dbReference type="GO" id="GO:0005829">
    <property type="term" value="C:cytosol"/>
    <property type="evidence" value="ECO:0007669"/>
    <property type="project" value="TreeGrafter"/>
</dbReference>
<dbReference type="PANTHER" id="PTHR43369">
    <property type="entry name" value="PHOSPHORIBOSYLGLYCINAMIDE FORMYLTRANSFERASE"/>
    <property type="match status" value="1"/>
</dbReference>
<dbReference type="PROSITE" id="PS00373">
    <property type="entry name" value="GART"/>
    <property type="match status" value="1"/>
</dbReference>
<dbReference type="AlphaFoldDB" id="A0A4R7S7V1"/>
<dbReference type="EC" id="2.1.2.2" evidence="6"/>
<keyword evidence="2 6" id="KW-0808">Transferase</keyword>
<dbReference type="Gene3D" id="3.40.50.170">
    <property type="entry name" value="Formyl transferase, N-terminal domain"/>
    <property type="match status" value="1"/>
</dbReference>
<feature type="domain" description="Formyl transferase N-terminal" evidence="7">
    <location>
        <begin position="169"/>
        <end position="350"/>
    </location>
</feature>
<proteinExistence type="inferred from homology"/>
<dbReference type="InterPro" id="IPR004821">
    <property type="entry name" value="Cyt_trans-like"/>
</dbReference>
<comment type="similarity">
    <text evidence="4 6">Belongs to the GART family.</text>
</comment>
<dbReference type="InterPro" id="IPR014729">
    <property type="entry name" value="Rossmann-like_a/b/a_fold"/>
</dbReference>
<dbReference type="GO" id="GO:0006189">
    <property type="term" value="P:'de novo' IMP biosynthetic process"/>
    <property type="evidence" value="ECO:0007669"/>
    <property type="project" value="UniProtKB-UniRule"/>
</dbReference>
<feature type="binding site" evidence="6">
    <location>
        <begin position="258"/>
        <end position="261"/>
    </location>
    <ligand>
        <name>(6R)-10-formyltetrahydrofolate</name>
        <dbReference type="ChEBI" id="CHEBI:195366"/>
    </ligand>
</feature>